<keyword evidence="1" id="KW-0812">Transmembrane</keyword>
<name>A0A0V0GJZ3_SOLCH</name>
<keyword evidence="1" id="KW-0472">Membrane</keyword>
<accession>A0A0V0GJZ3</accession>
<feature type="transmembrane region" description="Helical" evidence="1">
    <location>
        <begin position="52"/>
        <end position="71"/>
    </location>
</feature>
<proteinExistence type="predicted"/>
<dbReference type="EMBL" id="GEDG01037249">
    <property type="protein sequence ID" value="JAP08243.1"/>
    <property type="molecule type" value="Transcribed_RNA"/>
</dbReference>
<organism evidence="2">
    <name type="scientific">Solanum chacoense</name>
    <name type="common">Chaco potato</name>
    <dbReference type="NCBI Taxonomy" id="4108"/>
    <lineage>
        <taxon>Eukaryota</taxon>
        <taxon>Viridiplantae</taxon>
        <taxon>Streptophyta</taxon>
        <taxon>Embryophyta</taxon>
        <taxon>Tracheophyta</taxon>
        <taxon>Spermatophyta</taxon>
        <taxon>Magnoliopsida</taxon>
        <taxon>eudicotyledons</taxon>
        <taxon>Gunneridae</taxon>
        <taxon>Pentapetalae</taxon>
        <taxon>asterids</taxon>
        <taxon>lamiids</taxon>
        <taxon>Solanales</taxon>
        <taxon>Solanaceae</taxon>
        <taxon>Solanoideae</taxon>
        <taxon>Solaneae</taxon>
        <taxon>Solanum</taxon>
    </lineage>
</organism>
<evidence type="ECO:0000313" key="2">
    <source>
        <dbReference type="EMBL" id="JAP08243.1"/>
    </source>
</evidence>
<sequence length="72" mass="8274">MSAQDRLECLMLSRRLSSDLSIPKPSNGAVVQLKMKLPRGEVQKLIEMKQRLLRKLWIFVCPIPVMTVSFFA</sequence>
<protein>
    <submittedName>
        <fullName evidence="2">Putative ovule protein</fullName>
    </submittedName>
</protein>
<evidence type="ECO:0000256" key="1">
    <source>
        <dbReference type="SAM" id="Phobius"/>
    </source>
</evidence>
<dbReference type="AlphaFoldDB" id="A0A0V0GJZ3"/>
<reference evidence="2" key="1">
    <citation type="submission" date="2015-12" db="EMBL/GenBank/DDBJ databases">
        <title>Gene expression during late stages of embryo sac development: a critical building block for successful pollen-pistil interactions.</title>
        <authorList>
            <person name="Liu Y."/>
            <person name="Joly V."/>
            <person name="Sabar M."/>
            <person name="Matton D.P."/>
        </authorList>
    </citation>
    <scope>NUCLEOTIDE SEQUENCE</scope>
</reference>
<keyword evidence="1" id="KW-1133">Transmembrane helix</keyword>